<name>A0A1F4WMA0_UNCKA</name>
<evidence type="ECO:0000313" key="3">
    <source>
        <dbReference type="Proteomes" id="UP000179113"/>
    </source>
</evidence>
<dbReference type="EMBL" id="MEWA01000011">
    <property type="protein sequence ID" value="OGC70033.1"/>
    <property type="molecule type" value="Genomic_DNA"/>
</dbReference>
<dbReference type="Proteomes" id="UP000179113">
    <property type="component" value="Unassembled WGS sequence"/>
</dbReference>
<feature type="domain" description="Uracil-DNA glycosylase-like" evidence="1">
    <location>
        <begin position="10"/>
        <end position="165"/>
    </location>
</feature>
<protein>
    <recommendedName>
        <fullName evidence="1">Uracil-DNA glycosylase-like domain-containing protein</fullName>
    </recommendedName>
</protein>
<reference evidence="2 3" key="1">
    <citation type="journal article" date="2016" name="Nat. Commun.">
        <title>Thousands of microbial genomes shed light on interconnected biogeochemical processes in an aquifer system.</title>
        <authorList>
            <person name="Anantharaman K."/>
            <person name="Brown C.T."/>
            <person name="Hug L.A."/>
            <person name="Sharon I."/>
            <person name="Castelle C.J."/>
            <person name="Probst A.J."/>
            <person name="Thomas B.C."/>
            <person name="Singh A."/>
            <person name="Wilkins M.J."/>
            <person name="Karaoz U."/>
            <person name="Brodie E.L."/>
            <person name="Williams K.H."/>
            <person name="Hubbard S.S."/>
            <person name="Banfield J.F."/>
        </authorList>
    </citation>
    <scope>NUCLEOTIDE SEQUENCE [LARGE SCALE GENOMIC DNA]</scope>
</reference>
<dbReference type="InterPro" id="IPR036895">
    <property type="entry name" value="Uracil-DNA_glycosylase-like_sf"/>
</dbReference>
<dbReference type="Gene3D" id="3.40.470.10">
    <property type="entry name" value="Uracil-DNA glycosylase-like domain"/>
    <property type="match status" value="1"/>
</dbReference>
<comment type="caution">
    <text evidence="2">The sequence shown here is derived from an EMBL/GenBank/DDBJ whole genome shotgun (WGS) entry which is preliminary data.</text>
</comment>
<organism evidence="2 3">
    <name type="scientific">candidate division WWE3 bacterium RIFOXYC1_FULL_39_7</name>
    <dbReference type="NCBI Taxonomy" id="1802643"/>
    <lineage>
        <taxon>Bacteria</taxon>
        <taxon>Katanobacteria</taxon>
    </lineage>
</organism>
<evidence type="ECO:0000259" key="1">
    <source>
        <dbReference type="Pfam" id="PF03167"/>
    </source>
</evidence>
<proteinExistence type="predicted"/>
<dbReference type="AlphaFoldDB" id="A0A1F4WMA0"/>
<sequence length="171" mass="19803">MREIDPFEIFSPANATILILGSFPATDGAEGITHEWYYSKGKNQFWRILEAIYKLELKNISSQKALFTRLGIAIGDIILSCERINNSSLDAKLINFEYNLDGIGRILHDFPIEKILFTSKFTEKHYKKAFNDLITRFPNIELITLPSPSPRYVLISKEEKLKKYREVFPQL</sequence>
<dbReference type="InterPro" id="IPR005122">
    <property type="entry name" value="Uracil-DNA_glycosylase-like"/>
</dbReference>
<gene>
    <name evidence="2" type="ORF">A2415_01590</name>
</gene>
<accession>A0A1F4WMA0</accession>
<dbReference type="Pfam" id="PF03167">
    <property type="entry name" value="UDG"/>
    <property type="match status" value="1"/>
</dbReference>
<evidence type="ECO:0000313" key="2">
    <source>
        <dbReference type="EMBL" id="OGC70033.1"/>
    </source>
</evidence>
<dbReference type="SUPFAM" id="SSF52141">
    <property type="entry name" value="Uracil-DNA glycosylase-like"/>
    <property type="match status" value="1"/>
</dbReference>